<organism evidence="2 3">
    <name type="scientific">Fusarium redolens</name>
    <dbReference type="NCBI Taxonomy" id="48865"/>
    <lineage>
        <taxon>Eukaryota</taxon>
        <taxon>Fungi</taxon>
        <taxon>Dikarya</taxon>
        <taxon>Ascomycota</taxon>
        <taxon>Pezizomycotina</taxon>
        <taxon>Sordariomycetes</taxon>
        <taxon>Hypocreomycetidae</taxon>
        <taxon>Hypocreales</taxon>
        <taxon>Nectriaceae</taxon>
        <taxon>Fusarium</taxon>
        <taxon>Fusarium redolens species complex</taxon>
    </lineage>
</organism>
<evidence type="ECO:0000256" key="1">
    <source>
        <dbReference type="SAM" id="MobiDB-lite"/>
    </source>
</evidence>
<feature type="region of interest" description="Disordered" evidence="1">
    <location>
        <begin position="16"/>
        <end position="62"/>
    </location>
</feature>
<proteinExistence type="predicted"/>
<reference evidence="2" key="1">
    <citation type="journal article" date="2021" name="Nat. Commun.">
        <title>Genetic determinants of endophytism in the Arabidopsis root mycobiome.</title>
        <authorList>
            <person name="Mesny F."/>
            <person name="Miyauchi S."/>
            <person name="Thiergart T."/>
            <person name="Pickel B."/>
            <person name="Atanasova L."/>
            <person name="Karlsson M."/>
            <person name="Huettel B."/>
            <person name="Barry K.W."/>
            <person name="Haridas S."/>
            <person name="Chen C."/>
            <person name="Bauer D."/>
            <person name="Andreopoulos W."/>
            <person name="Pangilinan J."/>
            <person name="LaButti K."/>
            <person name="Riley R."/>
            <person name="Lipzen A."/>
            <person name="Clum A."/>
            <person name="Drula E."/>
            <person name="Henrissat B."/>
            <person name="Kohler A."/>
            <person name="Grigoriev I.V."/>
            <person name="Martin F.M."/>
            <person name="Hacquard S."/>
        </authorList>
    </citation>
    <scope>NUCLEOTIDE SEQUENCE</scope>
    <source>
        <strain evidence="2">MPI-CAGE-AT-0023</strain>
    </source>
</reference>
<dbReference type="Proteomes" id="UP000720189">
    <property type="component" value="Unassembled WGS sequence"/>
</dbReference>
<protein>
    <submittedName>
        <fullName evidence="2">Uncharacterized protein</fullName>
    </submittedName>
</protein>
<comment type="caution">
    <text evidence="2">The sequence shown here is derived from an EMBL/GenBank/DDBJ whole genome shotgun (WGS) entry which is preliminary data.</text>
</comment>
<dbReference type="EMBL" id="JAGMUX010000020">
    <property type="protein sequence ID" value="KAH7231794.1"/>
    <property type="molecule type" value="Genomic_DNA"/>
</dbReference>
<dbReference type="OrthoDB" id="5067585at2759"/>
<evidence type="ECO:0000313" key="3">
    <source>
        <dbReference type="Proteomes" id="UP000720189"/>
    </source>
</evidence>
<accession>A0A9P9JWV9</accession>
<gene>
    <name evidence="2" type="ORF">BKA55DRAFT_581815</name>
</gene>
<sequence length="78" mass="8443">MDATVEEILVQVGDSVTATHRSSRPAKPTARLQEKLQAAAKKTESVKNNGSDQPGEGENAGENVVIMFWLAHGQIRRS</sequence>
<dbReference type="GeneID" id="70224027"/>
<name>A0A9P9JWV9_FUSRE</name>
<dbReference type="AlphaFoldDB" id="A0A9P9JWV9"/>
<dbReference type="RefSeq" id="XP_046043731.1">
    <property type="nucleotide sequence ID" value="XM_046194073.1"/>
</dbReference>
<evidence type="ECO:0000313" key="2">
    <source>
        <dbReference type="EMBL" id="KAH7231794.1"/>
    </source>
</evidence>
<keyword evidence="3" id="KW-1185">Reference proteome</keyword>